<evidence type="ECO:0000313" key="4">
    <source>
        <dbReference type="Proteomes" id="UP000475862"/>
    </source>
</evidence>
<proteinExistence type="predicted"/>
<evidence type="ECO:0000313" key="3">
    <source>
        <dbReference type="EMBL" id="KAE9522977.1"/>
    </source>
</evidence>
<dbReference type="OrthoDB" id="6617602at2759"/>
<gene>
    <name evidence="3" type="ORF">AGLY_016608</name>
</gene>
<dbReference type="InterPro" id="IPR049012">
    <property type="entry name" value="Mutator_transp_dom"/>
</dbReference>
<keyword evidence="4" id="KW-1185">Reference proteome</keyword>
<organism evidence="3 4">
    <name type="scientific">Aphis glycines</name>
    <name type="common">Soybean aphid</name>
    <dbReference type="NCBI Taxonomy" id="307491"/>
    <lineage>
        <taxon>Eukaryota</taxon>
        <taxon>Metazoa</taxon>
        <taxon>Ecdysozoa</taxon>
        <taxon>Arthropoda</taxon>
        <taxon>Hexapoda</taxon>
        <taxon>Insecta</taxon>
        <taxon>Pterygota</taxon>
        <taxon>Neoptera</taxon>
        <taxon>Paraneoptera</taxon>
        <taxon>Hemiptera</taxon>
        <taxon>Sternorrhyncha</taxon>
        <taxon>Aphidomorpha</taxon>
        <taxon>Aphidoidea</taxon>
        <taxon>Aphididae</taxon>
        <taxon>Aphidini</taxon>
        <taxon>Aphis</taxon>
        <taxon>Aphis</taxon>
    </lineage>
</organism>
<sequence>MFIESEKSKPETYLPINEAAVSGSISAGIGFTQLSELCATMDIPCMVTCTYVLVQGFINNRIHNVAEAQMKIAGDEERRLAIEAETVDVDGIPMCTIVADGHWSKRCNKTKYDALSRVATIIGYRSKKMLFVGIRNRFYIICQRAKNKKLPEKLPEHTCFLNWKKDASSMEADRDGDSSDTKRLAEIMPYGPRLPVIKIECRNHLLRNYGTKLVALTLNTKYPISLRKHIKSNISRFRFSITKAIEYRLRKDINNSFRHILGGHDRCESYFCKAPQANEKNMIEDAERSGFVSEVSQIISRLVANVDSLLMNVDNNVCEQFNTGKRINYSQRNSYNARVETAVISCNSGGKFLRLMHKNIVNGISPGEIGKKMLASSEKKRCRPKSKKLLFTGNSEKKGL</sequence>
<dbReference type="EMBL" id="VYZN01000468">
    <property type="protein sequence ID" value="KAE9522977.1"/>
    <property type="molecule type" value="Genomic_DNA"/>
</dbReference>
<dbReference type="Proteomes" id="UP000475862">
    <property type="component" value="Unassembled WGS sequence"/>
</dbReference>
<dbReference type="AlphaFoldDB" id="A0A6G0SZ95"/>
<name>A0A6G0SZ95_APHGL</name>
<evidence type="ECO:0000259" key="2">
    <source>
        <dbReference type="Pfam" id="PF20700"/>
    </source>
</evidence>
<evidence type="ECO:0000256" key="1">
    <source>
        <dbReference type="SAM" id="MobiDB-lite"/>
    </source>
</evidence>
<protein>
    <recommendedName>
        <fullName evidence="2">Mutator-like transposase domain-containing protein</fullName>
    </recommendedName>
</protein>
<accession>A0A6G0SZ95</accession>
<feature type="domain" description="Mutator-like transposase" evidence="2">
    <location>
        <begin position="175"/>
        <end position="272"/>
    </location>
</feature>
<reference evidence="3 4" key="1">
    <citation type="submission" date="2019-08" db="EMBL/GenBank/DDBJ databases">
        <title>The genome of the soybean aphid Biotype 1, its phylome, world population structure and adaptation to the North American continent.</title>
        <authorList>
            <person name="Giordano R."/>
            <person name="Donthu R.K."/>
            <person name="Hernandez A.G."/>
            <person name="Wright C.L."/>
            <person name="Zimin A.V."/>
        </authorList>
    </citation>
    <scope>NUCLEOTIDE SEQUENCE [LARGE SCALE GENOMIC DNA]</scope>
    <source>
        <tissue evidence="3">Whole aphids</tissue>
    </source>
</reference>
<feature type="domain" description="Mutator-like transposase" evidence="2">
    <location>
        <begin position="14"/>
        <end position="173"/>
    </location>
</feature>
<dbReference type="Pfam" id="PF20700">
    <property type="entry name" value="Mutator"/>
    <property type="match status" value="2"/>
</dbReference>
<feature type="region of interest" description="Disordered" evidence="1">
    <location>
        <begin position="375"/>
        <end position="400"/>
    </location>
</feature>
<comment type="caution">
    <text evidence="3">The sequence shown here is derived from an EMBL/GenBank/DDBJ whole genome shotgun (WGS) entry which is preliminary data.</text>
</comment>